<dbReference type="Proteomes" id="UP000031433">
    <property type="component" value="Unassembled WGS sequence"/>
</dbReference>
<feature type="region of interest" description="Disordered" evidence="1">
    <location>
        <begin position="153"/>
        <end position="194"/>
    </location>
</feature>
<accession>A0A0C1R0X6</accession>
<dbReference type="EMBL" id="JXBL01000001">
    <property type="protein sequence ID" value="KIE44186.1"/>
    <property type="molecule type" value="Genomic_DNA"/>
</dbReference>
<protein>
    <submittedName>
        <fullName evidence="3">Cytochrome C</fullName>
    </submittedName>
</protein>
<keyword evidence="2" id="KW-0732">Signal</keyword>
<evidence type="ECO:0000256" key="2">
    <source>
        <dbReference type="SAM" id="SignalP"/>
    </source>
</evidence>
<reference evidence="3 4" key="1">
    <citation type="submission" date="2015-01" db="EMBL/GenBank/DDBJ databases">
        <title>Genome sequence of the anaerobic bacterium Geobacter soli GSS01, a dissimilatory Fe(III) reducer from soil.</title>
        <authorList>
            <person name="Yang G."/>
            <person name="Zhou S."/>
        </authorList>
    </citation>
    <scope>NUCLEOTIDE SEQUENCE [LARGE SCALE GENOMIC DNA]</scope>
    <source>
        <strain evidence="3 4">GSS01</strain>
    </source>
</reference>
<comment type="caution">
    <text evidence="3">The sequence shown here is derived from an EMBL/GenBank/DDBJ whole genome shotgun (WGS) entry which is preliminary data.</text>
</comment>
<sequence length="248" mass="26017">MGVNSWMLRTLVAVAVLAWQYADASAMSAFSGKYGMQCDGCHSRIPKLNDFGTAFLKNGFAIPAGMRPPVSTARRPEGEIEAALSIPAPREPLKPAAGDAPAGNIGGKTGSERAGEPVSEQASEEAPPPPPPMVLYKLKARDGSVYFTDNPRSAADLQEPAGSPARKTFTRTRGKAVLSTKTAARRPPAGVPDAAQVMEGAAPPSFRSYAECMEHRLVDAPQPGSAGEMMDLLTGAERACAAYSSVTR</sequence>
<proteinExistence type="predicted"/>
<keyword evidence="4" id="KW-1185">Reference proteome</keyword>
<evidence type="ECO:0000313" key="4">
    <source>
        <dbReference type="Proteomes" id="UP000031433"/>
    </source>
</evidence>
<evidence type="ECO:0000256" key="1">
    <source>
        <dbReference type="SAM" id="MobiDB-lite"/>
    </source>
</evidence>
<gene>
    <name evidence="3" type="ORF">SE37_09635</name>
</gene>
<dbReference type="AlphaFoldDB" id="A0A0C1R0X6"/>
<organism evidence="3 4">
    <name type="scientific">Geobacter soli</name>
    <dbReference type="NCBI Taxonomy" id="1510391"/>
    <lineage>
        <taxon>Bacteria</taxon>
        <taxon>Pseudomonadati</taxon>
        <taxon>Thermodesulfobacteriota</taxon>
        <taxon>Desulfuromonadia</taxon>
        <taxon>Geobacterales</taxon>
        <taxon>Geobacteraceae</taxon>
        <taxon>Geobacter</taxon>
    </lineage>
</organism>
<feature type="region of interest" description="Disordered" evidence="1">
    <location>
        <begin position="87"/>
        <end position="131"/>
    </location>
</feature>
<feature type="signal peptide" evidence="2">
    <location>
        <begin position="1"/>
        <end position="24"/>
    </location>
</feature>
<evidence type="ECO:0000313" key="3">
    <source>
        <dbReference type="EMBL" id="KIE44186.1"/>
    </source>
</evidence>
<feature type="chain" id="PRO_5002155703" evidence="2">
    <location>
        <begin position="25"/>
        <end position="248"/>
    </location>
</feature>
<name>A0A0C1R0X6_9BACT</name>